<dbReference type="AlphaFoldDB" id="A0A494WTK4"/>
<accession>A0A494WTK4</accession>
<dbReference type="RefSeq" id="WP_121451135.1">
    <property type="nucleotide sequence ID" value="NZ_RBWE01000001.1"/>
</dbReference>
<keyword evidence="2" id="KW-1185">Reference proteome</keyword>
<dbReference type="Proteomes" id="UP000271256">
    <property type="component" value="Unassembled WGS sequence"/>
</dbReference>
<dbReference type="InterPro" id="IPR035093">
    <property type="entry name" value="RelE/ParE_toxin_dom_sf"/>
</dbReference>
<dbReference type="OrthoDB" id="573082at2"/>
<organism evidence="1 2">
    <name type="scientific">Desulfofundulus salinus</name>
    <dbReference type="NCBI Taxonomy" id="2419843"/>
    <lineage>
        <taxon>Bacteria</taxon>
        <taxon>Bacillati</taxon>
        <taxon>Bacillota</taxon>
        <taxon>Clostridia</taxon>
        <taxon>Eubacteriales</taxon>
        <taxon>Peptococcaceae</taxon>
        <taxon>Desulfofundulus</taxon>
    </lineage>
</organism>
<dbReference type="SUPFAM" id="SSF143011">
    <property type="entry name" value="RelE-like"/>
    <property type="match status" value="1"/>
</dbReference>
<comment type="caution">
    <text evidence="1">The sequence shown here is derived from an EMBL/GenBank/DDBJ whole genome shotgun (WGS) entry which is preliminary data.</text>
</comment>
<evidence type="ECO:0000313" key="1">
    <source>
        <dbReference type="EMBL" id="RKO66709.1"/>
    </source>
</evidence>
<evidence type="ECO:0000313" key="2">
    <source>
        <dbReference type="Proteomes" id="UP000271256"/>
    </source>
</evidence>
<dbReference type="InterPro" id="IPR009241">
    <property type="entry name" value="HigB-like"/>
</dbReference>
<dbReference type="EMBL" id="RBWE01000001">
    <property type="protein sequence ID" value="RKO66709.1"/>
    <property type="molecule type" value="Genomic_DNA"/>
</dbReference>
<protein>
    <submittedName>
        <fullName evidence="1">Type II toxin-antitoxin system RelE/ParE family toxin</fullName>
    </submittedName>
</protein>
<gene>
    <name evidence="1" type="ORF">D7024_06970</name>
</gene>
<sequence>MRWEVEFYKSAAGRKPAADFIVSLQPKEQAKIARAIDLLEEFGPQIGMPYVRHLDGGLWELRVPFGGQTFRLLFFIEGNTLIMVHGFSKKTPKTPLKELNTAIARMKDYKRRIGDNK</sequence>
<dbReference type="Pfam" id="PF05973">
    <property type="entry name" value="Gp49"/>
    <property type="match status" value="1"/>
</dbReference>
<reference evidence="1 2" key="1">
    <citation type="submission" date="2018-10" db="EMBL/GenBank/DDBJ databases">
        <authorList>
            <person name="Grouzdev D.S."/>
            <person name="Krutkina M.S."/>
            <person name="Tourova T.P."/>
            <person name="Nazina T.N."/>
        </authorList>
    </citation>
    <scope>NUCLEOTIDE SEQUENCE [LARGE SCALE GENOMIC DNA]</scope>
    <source>
        <strain evidence="1 2">435</strain>
    </source>
</reference>
<name>A0A494WTK4_9FIRM</name>
<proteinExistence type="predicted"/>